<dbReference type="EMBL" id="LR743598">
    <property type="protein sequence ID" value="CAA2628693.1"/>
    <property type="molecule type" value="Genomic_DNA"/>
</dbReference>
<keyword evidence="1" id="KW-1133">Transmembrane helix</keyword>
<name>A0A7I8L4A4_SPIIN</name>
<proteinExistence type="predicted"/>
<evidence type="ECO:0000313" key="4">
    <source>
        <dbReference type="Proteomes" id="UP000663760"/>
    </source>
</evidence>
<dbReference type="AlphaFoldDB" id="A0A7I8L4A4"/>
<feature type="transmembrane region" description="Helical" evidence="1">
    <location>
        <begin position="33"/>
        <end position="54"/>
    </location>
</feature>
<sequence length="81" mass="9625">MYNIEFLNMTKEKWDTFDRAFGTKYIITFMKNIFRNIMNICGTISLFHVTLLVMQKLDNLLDYSSCFHIDYDIVEDIITGP</sequence>
<gene>
    <name evidence="2" type="ORF">SI7747_11014334</name>
    <name evidence="3" type="ORF">SI8410_11015438</name>
</gene>
<accession>A0A7I8L4A4</accession>
<evidence type="ECO:0000313" key="3">
    <source>
        <dbReference type="EMBL" id="CAA7404760.1"/>
    </source>
</evidence>
<evidence type="ECO:0000313" key="2">
    <source>
        <dbReference type="EMBL" id="CAA2628693.1"/>
    </source>
</evidence>
<keyword evidence="1" id="KW-0472">Membrane</keyword>
<organism evidence="3 4">
    <name type="scientific">Spirodela intermedia</name>
    <name type="common">Intermediate duckweed</name>
    <dbReference type="NCBI Taxonomy" id="51605"/>
    <lineage>
        <taxon>Eukaryota</taxon>
        <taxon>Viridiplantae</taxon>
        <taxon>Streptophyta</taxon>
        <taxon>Embryophyta</taxon>
        <taxon>Tracheophyta</taxon>
        <taxon>Spermatophyta</taxon>
        <taxon>Magnoliopsida</taxon>
        <taxon>Liliopsida</taxon>
        <taxon>Araceae</taxon>
        <taxon>Lemnoideae</taxon>
        <taxon>Spirodela</taxon>
    </lineage>
</organism>
<reference evidence="3" key="1">
    <citation type="submission" date="2020-02" db="EMBL/GenBank/DDBJ databases">
        <authorList>
            <person name="Scholz U."/>
            <person name="Mascher M."/>
            <person name="Fiebig A."/>
        </authorList>
    </citation>
    <scope>NUCLEOTIDE SEQUENCE</scope>
</reference>
<keyword evidence="1" id="KW-0812">Transmembrane</keyword>
<protein>
    <submittedName>
        <fullName evidence="3">Uncharacterized protein</fullName>
    </submittedName>
</protein>
<dbReference type="EMBL" id="LR746274">
    <property type="protein sequence ID" value="CAA7404760.1"/>
    <property type="molecule type" value="Genomic_DNA"/>
</dbReference>
<dbReference type="Proteomes" id="UP000663760">
    <property type="component" value="Chromosome 11"/>
</dbReference>
<keyword evidence="4" id="KW-1185">Reference proteome</keyword>
<evidence type="ECO:0000256" key="1">
    <source>
        <dbReference type="SAM" id="Phobius"/>
    </source>
</evidence>